<proteinExistence type="predicted"/>
<gene>
    <name evidence="2" type="ORF">CDD80_6875</name>
</gene>
<dbReference type="GO" id="GO:0005739">
    <property type="term" value="C:mitochondrion"/>
    <property type="evidence" value="ECO:0007669"/>
    <property type="project" value="TreeGrafter"/>
</dbReference>
<dbReference type="InterPro" id="IPR036249">
    <property type="entry name" value="Thioredoxin-like_sf"/>
</dbReference>
<name>A0A2C5YPK0_9HYPO</name>
<dbReference type="GO" id="GO:0006749">
    <property type="term" value="P:glutathione metabolic process"/>
    <property type="evidence" value="ECO:0007669"/>
    <property type="project" value="TreeGrafter"/>
</dbReference>
<protein>
    <recommendedName>
        <fullName evidence="1">DSBA-like thioredoxin domain-containing protein</fullName>
    </recommendedName>
</protein>
<dbReference type="GO" id="GO:0005777">
    <property type="term" value="C:peroxisome"/>
    <property type="evidence" value="ECO:0007669"/>
    <property type="project" value="TreeGrafter"/>
</dbReference>
<dbReference type="GO" id="GO:0004364">
    <property type="term" value="F:glutathione transferase activity"/>
    <property type="evidence" value="ECO:0007669"/>
    <property type="project" value="TreeGrafter"/>
</dbReference>
<sequence length="171" mass="19281">MGGRIDCYLDIASFFSYVVFVKLLSDLDTLASHDVQLTLSRFHPVFLGAIMNRSSNNPPWMNKAKARYLVHDTHRAALDAGLQNWALPRDLVPLAKTPSPLRALLVVKSRFPPSRFHQAMLRLFRRFWEPPHAKLFDDDVLEAALLDGGLFSREEGARVGGFWGAVVVGFF</sequence>
<dbReference type="GO" id="GO:0004602">
    <property type="term" value="F:glutathione peroxidase activity"/>
    <property type="evidence" value="ECO:0007669"/>
    <property type="project" value="TreeGrafter"/>
</dbReference>
<comment type="caution">
    <text evidence="2">The sequence shown here is derived from an EMBL/GenBank/DDBJ whole genome shotgun (WGS) entry which is preliminary data.</text>
</comment>
<reference evidence="2 3" key="1">
    <citation type="submission" date="2017-06" db="EMBL/GenBank/DDBJ databases">
        <title>Ant-infecting Ophiocordyceps genomes reveal a high diversity of potential behavioral manipulation genes and a possible major role for enterotoxins.</title>
        <authorList>
            <person name="De Bekker C."/>
            <person name="Evans H.C."/>
            <person name="Brachmann A."/>
            <person name="Hughes D.P."/>
        </authorList>
    </citation>
    <scope>NUCLEOTIDE SEQUENCE [LARGE SCALE GENOMIC DNA]</scope>
    <source>
        <strain evidence="2 3">Map16</strain>
    </source>
</reference>
<evidence type="ECO:0000313" key="2">
    <source>
        <dbReference type="EMBL" id="PHH69242.1"/>
    </source>
</evidence>
<dbReference type="SUPFAM" id="SSF52833">
    <property type="entry name" value="Thioredoxin-like"/>
    <property type="match status" value="1"/>
</dbReference>
<dbReference type="AlphaFoldDB" id="A0A2C5YPK0"/>
<dbReference type="EMBL" id="NJES01000799">
    <property type="protein sequence ID" value="PHH69242.1"/>
    <property type="molecule type" value="Genomic_DNA"/>
</dbReference>
<dbReference type="Pfam" id="PF01323">
    <property type="entry name" value="DSBA"/>
    <property type="match status" value="1"/>
</dbReference>
<keyword evidence="3" id="KW-1185">Reference proteome</keyword>
<dbReference type="PANTHER" id="PTHR42943">
    <property type="entry name" value="GLUTATHIONE S-TRANSFERASE KAPPA"/>
    <property type="match status" value="1"/>
</dbReference>
<accession>A0A2C5YPK0</accession>
<dbReference type="OrthoDB" id="4664297at2759"/>
<dbReference type="Gene3D" id="3.40.30.10">
    <property type="entry name" value="Glutaredoxin"/>
    <property type="match status" value="1"/>
</dbReference>
<dbReference type="InterPro" id="IPR001853">
    <property type="entry name" value="DSBA-like_thioredoxin_dom"/>
</dbReference>
<dbReference type="STRING" id="2004952.A0A2C5YPK0"/>
<dbReference type="PANTHER" id="PTHR42943:SF13">
    <property type="entry name" value="GLUTATHIONE S-TRANSFERASE KAPPA-RELATED"/>
    <property type="match status" value="1"/>
</dbReference>
<dbReference type="InterPro" id="IPR051924">
    <property type="entry name" value="GST_Kappa/NadH"/>
</dbReference>
<feature type="domain" description="DSBA-like thioredoxin" evidence="1">
    <location>
        <begin position="5"/>
        <end position="150"/>
    </location>
</feature>
<evidence type="ECO:0000259" key="1">
    <source>
        <dbReference type="Pfam" id="PF01323"/>
    </source>
</evidence>
<organism evidence="2 3">
    <name type="scientific">Ophiocordyceps camponoti-rufipedis</name>
    <dbReference type="NCBI Taxonomy" id="2004952"/>
    <lineage>
        <taxon>Eukaryota</taxon>
        <taxon>Fungi</taxon>
        <taxon>Dikarya</taxon>
        <taxon>Ascomycota</taxon>
        <taxon>Pezizomycotina</taxon>
        <taxon>Sordariomycetes</taxon>
        <taxon>Hypocreomycetidae</taxon>
        <taxon>Hypocreales</taxon>
        <taxon>Ophiocordycipitaceae</taxon>
        <taxon>Ophiocordyceps</taxon>
    </lineage>
</organism>
<dbReference type="Proteomes" id="UP000226431">
    <property type="component" value="Unassembled WGS sequence"/>
</dbReference>
<evidence type="ECO:0000313" key="3">
    <source>
        <dbReference type="Proteomes" id="UP000226431"/>
    </source>
</evidence>